<dbReference type="EMBL" id="CP110176">
    <property type="protein sequence ID" value="WGC85920.1"/>
    <property type="molecule type" value="Genomic_DNA"/>
</dbReference>
<name>A0AAF0GDC6_AERCA</name>
<dbReference type="PANTHER" id="PTHR13696">
    <property type="entry name" value="P-LOOP CONTAINING NUCLEOSIDE TRIPHOSPHATE HYDROLASE"/>
    <property type="match status" value="1"/>
</dbReference>
<dbReference type="AlphaFoldDB" id="A0AAF0GDC6"/>
<organism evidence="2 3">
    <name type="scientific">Aeromonas caviae</name>
    <name type="common">Aeromonas punctata</name>
    <dbReference type="NCBI Taxonomy" id="648"/>
    <lineage>
        <taxon>Bacteria</taxon>
        <taxon>Pseudomonadati</taxon>
        <taxon>Pseudomonadota</taxon>
        <taxon>Gammaproteobacteria</taxon>
        <taxon>Aeromonadales</taxon>
        <taxon>Aeromonadaceae</taxon>
        <taxon>Aeromonas</taxon>
    </lineage>
</organism>
<sequence length="394" mass="42133">MSTSSDISSLFKLFGGRSAHYQEISQEDEKQSSMERWPGVAKVELSGAESAADAVVRPSLFVGGMTQASPAVAPESAPSPETVQQPRPVAASDAAPDWATESLHSLLGKLAQEDRREVVNVPVRVARSRPNLANIKIIAVISAKGGVGKSTLAAGLSAVMQRQGHAVLALDLDPQSALINHLGVAIDPMQVTAEGLAHCVADAQMRDFCQPTPSGVFVLPYGMVDEIQRRTFERQLEDEPDWLAQQLSELQLADGSLVVLDTPPGPSVYLQQALSVANVAVVVSLADAASYATLPMIDRLLSTYTAERTDFYGATYVINQVDQSRKLSKDITQIMRGILGSRVAGIIHRDQSIAEALAYNQCVLDYDPSGQGCHDLQAIALNVLAKLYATQGSE</sequence>
<dbReference type="Pfam" id="PF10945">
    <property type="entry name" value="CBP_BcsR"/>
    <property type="match status" value="1"/>
</dbReference>
<dbReference type="CDD" id="cd02042">
    <property type="entry name" value="ParAB_family"/>
    <property type="match status" value="1"/>
</dbReference>
<evidence type="ECO:0000313" key="2">
    <source>
        <dbReference type="EMBL" id="WGC85920.1"/>
    </source>
</evidence>
<dbReference type="InterPro" id="IPR024487">
    <property type="entry name" value="CBP_BcsR"/>
</dbReference>
<dbReference type="InterPro" id="IPR050678">
    <property type="entry name" value="DNA_Partitioning_ATPase"/>
</dbReference>
<dbReference type="Gene3D" id="3.40.50.300">
    <property type="entry name" value="P-loop containing nucleotide triphosphate hydrolases"/>
    <property type="match status" value="1"/>
</dbReference>
<dbReference type="SUPFAM" id="SSF52540">
    <property type="entry name" value="P-loop containing nucleoside triphosphate hydrolases"/>
    <property type="match status" value="1"/>
</dbReference>
<evidence type="ECO:0000313" key="3">
    <source>
        <dbReference type="Proteomes" id="UP001163285"/>
    </source>
</evidence>
<proteinExistence type="predicted"/>
<evidence type="ECO:0000256" key="1">
    <source>
        <dbReference type="SAM" id="MobiDB-lite"/>
    </source>
</evidence>
<reference evidence="2" key="1">
    <citation type="submission" date="2023-04" db="EMBL/GenBank/DDBJ databases">
        <title>Whole Genome Sequence of Multi-drug resistant Aeromonas caviae as a gut pathogen in newborn.</title>
        <authorList>
            <person name="Jadhav S.V."/>
            <person name="Saroj S.D."/>
            <person name="Saha U.B."/>
            <person name="Sen S."/>
            <person name="Kher A."/>
        </authorList>
    </citation>
    <scope>NUCLEOTIDE SEQUENCE</scope>
    <source>
        <strain evidence="2">SVJ23</strain>
    </source>
</reference>
<dbReference type="PANTHER" id="PTHR13696:SF99">
    <property type="entry name" value="COBYRINIC ACID AC-DIAMIDE SYNTHASE"/>
    <property type="match status" value="1"/>
</dbReference>
<dbReference type="RefSeq" id="WP_197725295.1">
    <property type="nucleotide sequence ID" value="NZ_AP019195.1"/>
</dbReference>
<feature type="region of interest" description="Disordered" evidence="1">
    <location>
        <begin position="70"/>
        <end position="94"/>
    </location>
</feature>
<dbReference type="NCBIfam" id="TIGR03371">
    <property type="entry name" value="cellulose_yhjQ"/>
    <property type="match status" value="1"/>
</dbReference>
<accession>A0AAF0GDC6</accession>
<gene>
    <name evidence="2" type="primary">bcsQ</name>
    <name evidence="2" type="ORF">OJY61_24595</name>
</gene>
<dbReference type="Pfam" id="PF06564">
    <property type="entry name" value="CBP_BcsQ"/>
    <property type="match status" value="1"/>
</dbReference>
<feature type="compositionally biased region" description="Low complexity" evidence="1">
    <location>
        <begin position="70"/>
        <end position="81"/>
    </location>
</feature>
<dbReference type="InterPro" id="IPR027417">
    <property type="entry name" value="P-loop_NTPase"/>
</dbReference>
<dbReference type="InterPro" id="IPR017746">
    <property type="entry name" value="Cellulose_synthase_operon_BcsQ"/>
</dbReference>
<protein>
    <submittedName>
        <fullName evidence="2">Cellulose biosynthesis protein BcsQ</fullName>
    </submittedName>
</protein>
<dbReference type="Proteomes" id="UP001163285">
    <property type="component" value="Chromosome"/>
</dbReference>